<evidence type="ECO:0000313" key="2">
    <source>
        <dbReference type="EMBL" id="KKW05693.1"/>
    </source>
</evidence>
<name>A0A0G1VGM1_9BACT</name>
<accession>A0A0G1VGM1</accession>
<comment type="caution">
    <text evidence="2">The sequence shown here is derived from an EMBL/GenBank/DDBJ whole genome shotgun (WGS) entry which is preliminary data.</text>
</comment>
<protein>
    <recommendedName>
        <fullName evidence="1">Penicillin-binding protein dimerisation domain-containing protein</fullName>
    </recommendedName>
</protein>
<feature type="domain" description="Penicillin-binding protein dimerisation" evidence="1">
    <location>
        <begin position="47"/>
        <end position="159"/>
    </location>
</feature>
<dbReference type="Pfam" id="PF03717">
    <property type="entry name" value="PBP_dimer"/>
    <property type="match status" value="1"/>
</dbReference>
<dbReference type="InterPro" id="IPR050515">
    <property type="entry name" value="Beta-lactam/transpept"/>
</dbReference>
<dbReference type="SUPFAM" id="SSF56519">
    <property type="entry name" value="Penicillin binding protein dimerisation domain"/>
    <property type="match status" value="1"/>
</dbReference>
<feature type="non-terminal residue" evidence="2">
    <location>
        <position position="167"/>
    </location>
</feature>
<evidence type="ECO:0000313" key="3">
    <source>
        <dbReference type="Proteomes" id="UP000034119"/>
    </source>
</evidence>
<dbReference type="InterPro" id="IPR036138">
    <property type="entry name" value="PBP_dimer_sf"/>
</dbReference>
<gene>
    <name evidence="2" type="ORF">UY40_C0011G0001</name>
</gene>
<dbReference type="InterPro" id="IPR005311">
    <property type="entry name" value="PBP_dimer"/>
</dbReference>
<dbReference type="Gene3D" id="3.90.1310.10">
    <property type="entry name" value="Penicillin-binding protein 2a (Domain 2)"/>
    <property type="match status" value="1"/>
</dbReference>
<proteinExistence type="predicted"/>
<dbReference type="EMBL" id="LCPW01000011">
    <property type="protein sequence ID" value="KKW05693.1"/>
    <property type="molecule type" value="Genomic_DNA"/>
</dbReference>
<dbReference type="AlphaFoldDB" id="A0A0G1VGM1"/>
<reference evidence="2 3" key="1">
    <citation type="journal article" date="2015" name="Nature">
        <title>rRNA introns, odd ribosomes, and small enigmatic genomes across a large radiation of phyla.</title>
        <authorList>
            <person name="Brown C.T."/>
            <person name="Hug L.A."/>
            <person name="Thomas B.C."/>
            <person name="Sharon I."/>
            <person name="Castelle C.J."/>
            <person name="Singh A."/>
            <person name="Wilkins M.J."/>
            <person name="Williams K.H."/>
            <person name="Banfield J.F."/>
        </authorList>
    </citation>
    <scope>NUCLEOTIDE SEQUENCE [LARGE SCALE GENOMIC DNA]</scope>
</reference>
<dbReference type="GO" id="GO:0005886">
    <property type="term" value="C:plasma membrane"/>
    <property type="evidence" value="ECO:0007669"/>
    <property type="project" value="TreeGrafter"/>
</dbReference>
<dbReference type="GO" id="GO:0008658">
    <property type="term" value="F:penicillin binding"/>
    <property type="evidence" value="ECO:0007669"/>
    <property type="project" value="InterPro"/>
</dbReference>
<organism evidence="2 3">
    <name type="scientific">candidate division CPR1 bacterium GW2011_GWC1_49_13</name>
    <dbReference type="NCBI Taxonomy" id="1618342"/>
    <lineage>
        <taxon>Bacteria</taxon>
        <taxon>candidate division CPR1</taxon>
    </lineage>
</organism>
<dbReference type="GO" id="GO:0071555">
    <property type="term" value="P:cell wall organization"/>
    <property type="evidence" value="ECO:0007669"/>
    <property type="project" value="TreeGrafter"/>
</dbReference>
<dbReference type="PANTHER" id="PTHR30627">
    <property type="entry name" value="PEPTIDOGLYCAN D,D-TRANSPEPTIDASE"/>
    <property type="match status" value="1"/>
</dbReference>
<sequence>MKRIPLAFFFFLTFFLAIGVKLFDTQVLNHDQYAILAQAQQEITLTTKPERGKIYASGRVLATNEEAYLFFANPQKIEDAAEVAEKLTPLLLKDSRFTTYNSLSSDLAKKEKVDPTKPPSLLIARLTELLSNKKLQWVSLARKVPAAVVAEIRKLEMEGLGFTLDRR</sequence>
<dbReference type="Proteomes" id="UP000034119">
    <property type="component" value="Unassembled WGS sequence"/>
</dbReference>
<evidence type="ECO:0000259" key="1">
    <source>
        <dbReference type="Pfam" id="PF03717"/>
    </source>
</evidence>
<dbReference type="STRING" id="1618342.UY40_C0011G0001"/>